<evidence type="ECO:0000313" key="2">
    <source>
        <dbReference type="EMBL" id="CAI5765073.1"/>
    </source>
</evidence>
<keyword evidence="3" id="KW-1185">Reference proteome</keyword>
<reference evidence="2" key="1">
    <citation type="submission" date="2022-12" db="EMBL/GenBank/DDBJ databases">
        <authorList>
            <person name="Alioto T."/>
            <person name="Alioto T."/>
            <person name="Gomez Garrido J."/>
        </authorList>
    </citation>
    <scope>NUCLEOTIDE SEQUENCE</scope>
</reference>
<dbReference type="EMBL" id="OX395127">
    <property type="protein sequence ID" value="CAI5765073.1"/>
    <property type="molecule type" value="Genomic_DNA"/>
</dbReference>
<protein>
    <submittedName>
        <fullName evidence="2">Uncharacterized protein</fullName>
    </submittedName>
</protein>
<name>A0AA35JUQ2_9SAUR</name>
<dbReference type="Proteomes" id="UP001178461">
    <property type="component" value="Chromosome 2"/>
</dbReference>
<feature type="non-terminal residue" evidence="2">
    <location>
        <position position="1"/>
    </location>
</feature>
<gene>
    <name evidence="2" type="ORF">PODLI_1B033900</name>
</gene>
<organism evidence="2 3">
    <name type="scientific">Podarcis lilfordi</name>
    <name type="common">Lilford's wall lizard</name>
    <dbReference type="NCBI Taxonomy" id="74358"/>
    <lineage>
        <taxon>Eukaryota</taxon>
        <taxon>Metazoa</taxon>
        <taxon>Chordata</taxon>
        <taxon>Craniata</taxon>
        <taxon>Vertebrata</taxon>
        <taxon>Euteleostomi</taxon>
        <taxon>Lepidosauria</taxon>
        <taxon>Squamata</taxon>
        <taxon>Bifurcata</taxon>
        <taxon>Unidentata</taxon>
        <taxon>Episquamata</taxon>
        <taxon>Laterata</taxon>
        <taxon>Lacertibaenia</taxon>
        <taxon>Lacertidae</taxon>
        <taxon>Podarcis</taxon>
    </lineage>
</organism>
<accession>A0AA35JUQ2</accession>
<feature type="region of interest" description="Disordered" evidence="1">
    <location>
        <begin position="37"/>
        <end position="64"/>
    </location>
</feature>
<proteinExistence type="predicted"/>
<evidence type="ECO:0000256" key="1">
    <source>
        <dbReference type="SAM" id="MobiDB-lite"/>
    </source>
</evidence>
<feature type="non-terminal residue" evidence="2">
    <location>
        <position position="64"/>
    </location>
</feature>
<sequence length="64" mass="7443">LTLSVDAMHISKAKILIRNAANWRQETNLSHWTTREPSFTRRGGLERRGPRKTLADILETREDK</sequence>
<evidence type="ECO:0000313" key="3">
    <source>
        <dbReference type="Proteomes" id="UP001178461"/>
    </source>
</evidence>
<dbReference type="AlphaFoldDB" id="A0AA35JUQ2"/>